<evidence type="ECO:0000313" key="5">
    <source>
        <dbReference type="Proteomes" id="UP000024635"/>
    </source>
</evidence>
<dbReference type="InterPro" id="IPR050879">
    <property type="entry name" value="Acyltransferase_3"/>
</dbReference>
<feature type="transmembrane region" description="Helical" evidence="1">
    <location>
        <begin position="126"/>
        <end position="147"/>
    </location>
</feature>
<dbReference type="EMBL" id="JARK01001410">
    <property type="protein sequence ID" value="EYC06806.1"/>
    <property type="molecule type" value="Genomic_DNA"/>
</dbReference>
<gene>
    <name evidence="4" type="primary">Acey_s0074.g902</name>
    <name evidence="4" type="ORF">Y032_0074g902</name>
</gene>
<dbReference type="InterPro" id="IPR002656">
    <property type="entry name" value="Acyl_transf_3_dom"/>
</dbReference>
<keyword evidence="1" id="KW-1133">Transmembrane helix</keyword>
<feature type="transmembrane region" description="Helical" evidence="1">
    <location>
        <begin position="64"/>
        <end position="82"/>
    </location>
</feature>
<dbReference type="InterPro" id="IPR043968">
    <property type="entry name" value="SGNH"/>
</dbReference>
<keyword evidence="5" id="KW-1185">Reference proteome</keyword>
<feature type="domain" description="SGNH" evidence="3">
    <location>
        <begin position="321"/>
        <end position="555"/>
    </location>
</feature>
<organism evidence="4 5">
    <name type="scientific">Ancylostoma ceylanicum</name>
    <dbReference type="NCBI Taxonomy" id="53326"/>
    <lineage>
        <taxon>Eukaryota</taxon>
        <taxon>Metazoa</taxon>
        <taxon>Ecdysozoa</taxon>
        <taxon>Nematoda</taxon>
        <taxon>Chromadorea</taxon>
        <taxon>Rhabditida</taxon>
        <taxon>Rhabditina</taxon>
        <taxon>Rhabditomorpha</taxon>
        <taxon>Strongyloidea</taxon>
        <taxon>Ancylostomatidae</taxon>
        <taxon>Ancylostomatinae</taxon>
        <taxon>Ancylostoma</taxon>
    </lineage>
</organism>
<accession>A0A016TVL6</accession>
<dbReference type="PANTHER" id="PTHR23028:SF127">
    <property type="entry name" value="ACYL_TRANSF_3 DOMAIN-CONTAINING PROTEIN-RELATED"/>
    <property type="match status" value="1"/>
</dbReference>
<keyword evidence="1" id="KW-0812">Transmembrane</keyword>
<sequence length="569" mass="65178">MKPTVRGELLCEGRVITADEDALPIRTRFFVLSGFLMSMMCDREKNFDSNAIVFFYYRRVKRILPTYLLVVILSLTCSRLFLFEYLQPPNLESAKYALLFTTNIEATDSVKEYQTMLTKAADLFTHTWSIAVEMQFYAVFPAIFMIFKTLPDNAAMTVLKGSGAVSLLYHIRLPPSKAFNFVHTRIWQFILGTYVHQVGKEPKISGLSCGLVLSLLVAVILTETFEKFCLRADVKTVLYVVTFLYAANLLMISGQENVDFLERERDWVKKLFTPVCSPEHGNSSKVCDIPFSATKMYLEQVLRLNNLFTVADTQFLSYEKCTYRDNDPWGWCDLPKENDNPAHKILVLGNSYATNQGRIVYEMCHSSEVEVKIFTIAACEVLTKSTQFEHCQNSRKQFLEAVKEYKPDVMFILSRYTDMVEVPEKPSKSSVEDIVKEAASRLMELSQGVTDHVYVLNAVPRPHRAFQRFHSSALRKHIQQKPGKLLNSTSGVELARRRLAKSVSMCAKCSIIDYQPVFTFNGTFHLYDSVTNVAFMNGHWHFTPLGLHRLRPLYKDICDHITYSNMSLT</sequence>
<reference evidence="5" key="1">
    <citation type="journal article" date="2015" name="Nat. Genet.">
        <title>The genome and transcriptome of the zoonotic hookworm Ancylostoma ceylanicum identify infection-specific gene families.</title>
        <authorList>
            <person name="Schwarz E.M."/>
            <person name="Hu Y."/>
            <person name="Antoshechkin I."/>
            <person name="Miller M.M."/>
            <person name="Sternberg P.W."/>
            <person name="Aroian R.V."/>
        </authorList>
    </citation>
    <scope>NUCLEOTIDE SEQUENCE</scope>
    <source>
        <strain evidence="5">HY135</strain>
    </source>
</reference>
<protein>
    <recommendedName>
        <fullName evidence="6">SGNH domain-containing protein</fullName>
    </recommendedName>
</protein>
<dbReference type="GO" id="GO:0000271">
    <property type="term" value="P:polysaccharide biosynthetic process"/>
    <property type="evidence" value="ECO:0007669"/>
    <property type="project" value="TreeGrafter"/>
</dbReference>
<evidence type="ECO:0000313" key="4">
    <source>
        <dbReference type="EMBL" id="EYC06806.1"/>
    </source>
</evidence>
<evidence type="ECO:0008006" key="6">
    <source>
        <dbReference type="Google" id="ProtNLM"/>
    </source>
</evidence>
<keyword evidence="1" id="KW-0472">Membrane</keyword>
<evidence type="ECO:0000259" key="3">
    <source>
        <dbReference type="Pfam" id="PF19040"/>
    </source>
</evidence>
<evidence type="ECO:0000256" key="1">
    <source>
        <dbReference type="SAM" id="Phobius"/>
    </source>
</evidence>
<dbReference type="Pfam" id="PF19040">
    <property type="entry name" value="SGNH"/>
    <property type="match status" value="1"/>
</dbReference>
<comment type="caution">
    <text evidence="4">The sequence shown here is derived from an EMBL/GenBank/DDBJ whole genome shotgun (WGS) entry which is preliminary data.</text>
</comment>
<evidence type="ECO:0000259" key="2">
    <source>
        <dbReference type="Pfam" id="PF01757"/>
    </source>
</evidence>
<dbReference type="PANTHER" id="PTHR23028">
    <property type="entry name" value="ACETYLTRANSFERASE"/>
    <property type="match status" value="1"/>
</dbReference>
<name>A0A016TVL6_9BILA</name>
<dbReference type="STRING" id="53326.A0A016TVL6"/>
<dbReference type="GO" id="GO:0016747">
    <property type="term" value="F:acyltransferase activity, transferring groups other than amino-acyl groups"/>
    <property type="evidence" value="ECO:0007669"/>
    <property type="project" value="InterPro"/>
</dbReference>
<proteinExistence type="predicted"/>
<feature type="transmembrane region" description="Helical" evidence="1">
    <location>
        <begin position="237"/>
        <end position="254"/>
    </location>
</feature>
<dbReference type="AlphaFoldDB" id="A0A016TVL6"/>
<dbReference type="OrthoDB" id="5825384at2759"/>
<dbReference type="Pfam" id="PF01757">
    <property type="entry name" value="Acyl_transf_3"/>
    <property type="match status" value="1"/>
</dbReference>
<feature type="domain" description="Acyltransferase 3" evidence="2">
    <location>
        <begin position="29"/>
        <end position="222"/>
    </location>
</feature>
<dbReference type="Proteomes" id="UP000024635">
    <property type="component" value="Unassembled WGS sequence"/>
</dbReference>
<dbReference type="GO" id="GO:0016020">
    <property type="term" value="C:membrane"/>
    <property type="evidence" value="ECO:0007669"/>
    <property type="project" value="TreeGrafter"/>
</dbReference>